<accession>A0A6B0UWZ1</accession>
<feature type="chain" id="PRO_5025660957" evidence="1">
    <location>
        <begin position="16"/>
        <end position="163"/>
    </location>
</feature>
<sequence>MAASSLLAAAAGVGGVPLPGAACTQAGCAGGSRFLVHDDGDGMRPLSSELVEGGSAAVIANRPTTVLLREPAVAHKPEPWMGCRNGSCVGRGWTHVAQGLTRLNLAVCALFWRQDSCSETGPRRRHLRVWVVKETMKLYAPPELGPNIGDIGTRVARVSRSSR</sequence>
<name>A0A6B0UWZ1_IXORI</name>
<evidence type="ECO:0000313" key="2">
    <source>
        <dbReference type="EMBL" id="MXU94433.1"/>
    </source>
</evidence>
<feature type="signal peptide" evidence="1">
    <location>
        <begin position="1"/>
        <end position="15"/>
    </location>
</feature>
<evidence type="ECO:0000256" key="1">
    <source>
        <dbReference type="SAM" id="SignalP"/>
    </source>
</evidence>
<keyword evidence="1" id="KW-0732">Signal</keyword>
<reference evidence="2" key="1">
    <citation type="submission" date="2019-12" db="EMBL/GenBank/DDBJ databases">
        <title>An insight into the sialome of adult female Ixodes ricinus ticks feeding for 6 days.</title>
        <authorList>
            <person name="Perner J."/>
            <person name="Ribeiro J.M.C."/>
        </authorList>
    </citation>
    <scope>NUCLEOTIDE SEQUENCE</scope>
    <source>
        <strain evidence="2">Semi-engorged</strain>
        <tissue evidence="2">Salivary glands</tissue>
    </source>
</reference>
<organism evidence="2">
    <name type="scientific">Ixodes ricinus</name>
    <name type="common">Common tick</name>
    <name type="synonym">Acarus ricinus</name>
    <dbReference type="NCBI Taxonomy" id="34613"/>
    <lineage>
        <taxon>Eukaryota</taxon>
        <taxon>Metazoa</taxon>
        <taxon>Ecdysozoa</taxon>
        <taxon>Arthropoda</taxon>
        <taxon>Chelicerata</taxon>
        <taxon>Arachnida</taxon>
        <taxon>Acari</taxon>
        <taxon>Parasitiformes</taxon>
        <taxon>Ixodida</taxon>
        <taxon>Ixodoidea</taxon>
        <taxon>Ixodidae</taxon>
        <taxon>Ixodinae</taxon>
        <taxon>Ixodes</taxon>
    </lineage>
</organism>
<protein>
    <submittedName>
        <fullName evidence="2">Putative secreted protein</fullName>
    </submittedName>
</protein>
<dbReference type="EMBL" id="GIFC01012350">
    <property type="protein sequence ID" value="MXU94433.1"/>
    <property type="molecule type" value="Transcribed_RNA"/>
</dbReference>
<proteinExistence type="predicted"/>
<dbReference type="AlphaFoldDB" id="A0A6B0UWZ1"/>